<comment type="caution">
    <text evidence="3">The sequence shown here is derived from an EMBL/GenBank/DDBJ whole genome shotgun (WGS) entry which is preliminary data.</text>
</comment>
<name>A0A8S3K0S3_9BILA</name>
<evidence type="ECO:0000313" key="3">
    <source>
        <dbReference type="EMBL" id="CAF5224085.1"/>
    </source>
</evidence>
<dbReference type="AlphaFoldDB" id="A0A8S3K0S3"/>
<sequence>MILSNETRTNPKSKISTKEEGQIIRARAFLNRLDTKIQEKDELVKQIRESVYLTKDQTTKMEQNKIRLEKDLDQAQDQQNP</sequence>
<dbReference type="Proteomes" id="UP000681967">
    <property type="component" value="Unassembled WGS sequence"/>
</dbReference>
<evidence type="ECO:0000256" key="1">
    <source>
        <dbReference type="SAM" id="MobiDB-lite"/>
    </source>
</evidence>
<feature type="region of interest" description="Disordered" evidence="1">
    <location>
        <begin position="56"/>
        <end position="81"/>
    </location>
</feature>
<feature type="non-terminal residue" evidence="3">
    <location>
        <position position="1"/>
    </location>
</feature>
<proteinExistence type="predicted"/>
<dbReference type="Proteomes" id="UP000681720">
    <property type="component" value="Unassembled WGS sequence"/>
</dbReference>
<reference evidence="3" key="1">
    <citation type="submission" date="2021-02" db="EMBL/GenBank/DDBJ databases">
        <authorList>
            <person name="Nowell W R."/>
        </authorList>
    </citation>
    <scope>NUCLEOTIDE SEQUENCE</scope>
</reference>
<accession>A0A8S3K0S3</accession>
<evidence type="ECO:0000313" key="4">
    <source>
        <dbReference type="Proteomes" id="UP000681720"/>
    </source>
</evidence>
<feature type="compositionally biased region" description="Basic and acidic residues" evidence="1">
    <location>
        <begin position="57"/>
        <end position="73"/>
    </location>
</feature>
<gene>
    <name evidence="2" type="ORF">BYL167_LOCUS74568</name>
    <name evidence="3" type="ORF">GIL414_LOCUS85919</name>
</gene>
<dbReference type="EMBL" id="CAJOBH010266025">
    <property type="protein sequence ID" value="CAF5161004.1"/>
    <property type="molecule type" value="Genomic_DNA"/>
</dbReference>
<protein>
    <submittedName>
        <fullName evidence="3">Uncharacterized protein</fullName>
    </submittedName>
</protein>
<dbReference type="EMBL" id="CAJOBJ010372512">
    <property type="protein sequence ID" value="CAF5224085.1"/>
    <property type="molecule type" value="Genomic_DNA"/>
</dbReference>
<organism evidence="3 4">
    <name type="scientific">Rotaria magnacalcarata</name>
    <dbReference type="NCBI Taxonomy" id="392030"/>
    <lineage>
        <taxon>Eukaryota</taxon>
        <taxon>Metazoa</taxon>
        <taxon>Spiralia</taxon>
        <taxon>Gnathifera</taxon>
        <taxon>Rotifera</taxon>
        <taxon>Eurotatoria</taxon>
        <taxon>Bdelloidea</taxon>
        <taxon>Philodinida</taxon>
        <taxon>Philodinidae</taxon>
        <taxon>Rotaria</taxon>
    </lineage>
</organism>
<evidence type="ECO:0000313" key="2">
    <source>
        <dbReference type="EMBL" id="CAF5161004.1"/>
    </source>
</evidence>